<dbReference type="Gene3D" id="3.30.930.10">
    <property type="entry name" value="Bira Bifunctional Protein, Domain 2"/>
    <property type="match status" value="1"/>
</dbReference>
<accession>A0A3R6YNN4</accession>
<dbReference type="GO" id="GO:0140096">
    <property type="term" value="F:catalytic activity, acting on a protein"/>
    <property type="evidence" value="ECO:0007669"/>
    <property type="project" value="UniProtKB-ARBA"/>
</dbReference>
<dbReference type="Pfam" id="PF21948">
    <property type="entry name" value="LplA-B_cat"/>
    <property type="match status" value="1"/>
</dbReference>
<dbReference type="CDD" id="cd16443">
    <property type="entry name" value="LplA"/>
    <property type="match status" value="1"/>
</dbReference>
<sequence length="271" mass="31061">MTKKAWIYDYNYQNQIELANIFPETNYLLHLCSNRQQPILHFWQTLPTVILGLQDKHLADLPAGISLLHDFHYHAFIRNSGGLAVISEPGILNISFFIPQKTSLTIDQAYQQAFDYLQAAFGELNLEHYQVEHSYCPGDYDIVVQGQKIGGIAQRRQHEAVVVMIYLSVNGNQPARGQLLQQFYQAANTTHNDTYPIIWPETMANIQDFLSTPITVNDCKKRLLAAYKATPVDLQVLTPQLLKQQPDFQTIINKEHAKQQRLNKVILEENN</sequence>
<dbReference type="InterPro" id="IPR045864">
    <property type="entry name" value="aa-tRNA-synth_II/BPL/LPL"/>
</dbReference>
<evidence type="ECO:0000259" key="1">
    <source>
        <dbReference type="PROSITE" id="PS51733"/>
    </source>
</evidence>
<gene>
    <name evidence="2" type="ORF">DS831_01065</name>
</gene>
<dbReference type="InterPro" id="IPR004143">
    <property type="entry name" value="BPL_LPL_catalytic"/>
</dbReference>
<keyword evidence="3" id="KW-1185">Reference proteome</keyword>
<dbReference type="EMBL" id="QOCR01000001">
    <property type="protein sequence ID" value="RHW51950.1"/>
    <property type="molecule type" value="Genomic_DNA"/>
</dbReference>
<name>A0A3R6YNN4_9LACO</name>
<evidence type="ECO:0000313" key="3">
    <source>
        <dbReference type="Proteomes" id="UP000284109"/>
    </source>
</evidence>
<dbReference type="PANTHER" id="PTHR43679:SF2">
    <property type="entry name" value="OCTANOYL-[GCVH]:PROTEIN N-OCTANOYLTRANSFERASE"/>
    <property type="match status" value="1"/>
</dbReference>
<keyword evidence="2" id="KW-0436">Ligase</keyword>
<dbReference type="RefSeq" id="WP_118899558.1">
    <property type="nucleotide sequence ID" value="NZ_QOCR01000001.1"/>
</dbReference>
<feature type="domain" description="BPL/LPL catalytic" evidence="1">
    <location>
        <begin position="34"/>
        <end position="214"/>
    </location>
</feature>
<dbReference type="PROSITE" id="PS51733">
    <property type="entry name" value="BPL_LPL_CATALYTIC"/>
    <property type="match status" value="1"/>
</dbReference>
<dbReference type="OrthoDB" id="2080934at2"/>
<dbReference type="GO" id="GO:0016740">
    <property type="term" value="F:transferase activity"/>
    <property type="evidence" value="ECO:0007669"/>
    <property type="project" value="UniProtKB-ARBA"/>
</dbReference>
<protein>
    <submittedName>
        <fullName evidence="2">Lipoate--protein ligase family protein</fullName>
    </submittedName>
</protein>
<dbReference type="GO" id="GO:0009249">
    <property type="term" value="P:protein lipoylation"/>
    <property type="evidence" value="ECO:0007669"/>
    <property type="project" value="UniProtKB-ARBA"/>
</dbReference>
<proteinExistence type="predicted"/>
<dbReference type="AlphaFoldDB" id="A0A3R6YNN4"/>
<dbReference type="InterPro" id="IPR050664">
    <property type="entry name" value="Octanoyltrans_LipM/LipL"/>
</dbReference>
<dbReference type="SUPFAM" id="SSF55681">
    <property type="entry name" value="Class II aaRS and biotin synthetases"/>
    <property type="match status" value="1"/>
</dbReference>
<reference evidence="2 3" key="1">
    <citation type="submission" date="2018-07" db="EMBL/GenBank/DDBJ databases">
        <title>Genome sequences of six Lactobacillus spp. isolated from bumble bee guts.</title>
        <authorList>
            <person name="Motta E.V.S."/>
            <person name="Moran N.A."/>
        </authorList>
    </citation>
    <scope>NUCLEOTIDE SEQUENCE [LARGE SCALE GENOMIC DNA]</scope>
    <source>
        <strain evidence="2 3">BI-1.1</strain>
    </source>
</reference>
<evidence type="ECO:0000313" key="2">
    <source>
        <dbReference type="EMBL" id="RHW51950.1"/>
    </source>
</evidence>
<comment type="caution">
    <text evidence="2">The sequence shown here is derived from an EMBL/GenBank/DDBJ whole genome shotgun (WGS) entry which is preliminary data.</text>
</comment>
<organism evidence="2 3">
    <name type="scientific">Bombilactobacillus bombi</name>
    <dbReference type="NCBI Taxonomy" id="1303590"/>
    <lineage>
        <taxon>Bacteria</taxon>
        <taxon>Bacillati</taxon>
        <taxon>Bacillota</taxon>
        <taxon>Bacilli</taxon>
        <taxon>Lactobacillales</taxon>
        <taxon>Lactobacillaceae</taxon>
        <taxon>Bombilactobacillus</taxon>
    </lineage>
</organism>
<dbReference type="PANTHER" id="PTHR43679">
    <property type="entry name" value="OCTANOYLTRANSFERASE LIPM-RELATED"/>
    <property type="match status" value="1"/>
</dbReference>
<dbReference type="Proteomes" id="UP000284109">
    <property type="component" value="Unassembled WGS sequence"/>
</dbReference>
<dbReference type="GO" id="GO:0016874">
    <property type="term" value="F:ligase activity"/>
    <property type="evidence" value="ECO:0007669"/>
    <property type="project" value="UniProtKB-KW"/>
</dbReference>